<dbReference type="SUPFAM" id="SSF55103">
    <property type="entry name" value="FAD-linked oxidases, C-terminal domain"/>
    <property type="match status" value="1"/>
</dbReference>
<dbReference type="STRING" id="441119.SAMN04488047_101209"/>
<dbReference type="InterPro" id="IPR016169">
    <property type="entry name" value="FAD-bd_PCMH_sub2"/>
</dbReference>
<dbReference type="SUPFAM" id="SSF56176">
    <property type="entry name" value="FAD-binding/transporter-associated domain-like"/>
    <property type="match status" value="1"/>
</dbReference>
<dbReference type="GO" id="GO:0003824">
    <property type="term" value="F:catalytic activity"/>
    <property type="evidence" value="ECO:0007669"/>
    <property type="project" value="InterPro"/>
</dbReference>
<dbReference type="InterPro" id="IPR016166">
    <property type="entry name" value="FAD-bd_PCMH"/>
</dbReference>
<dbReference type="Gene3D" id="3.30.70.2740">
    <property type="match status" value="1"/>
</dbReference>
<dbReference type="InterPro" id="IPR004113">
    <property type="entry name" value="FAD-bd_oxidored_4_C"/>
</dbReference>
<dbReference type="Gene3D" id="3.30.465.10">
    <property type="match status" value="1"/>
</dbReference>
<dbReference type="PANTHER" id="PTHR43716:SF2">
    <property type="entry name" value="BLL6224 PROTEIN"/>
    <property type="match status" value="1"/>
</dbReference>
<dbReference type="EMBL" id="FOXA01000001">
    <property type="protein sequence ID" value="SFO86289.1"/>
    <property type="molecule type" value="Genomic_DNA"/>
</dbReference>
<organism evidence="6 7">
    <name type="scientific">Tranquillimonas alkanivorans</name>
    <dbReference type="NCBI Taxonomy" id="441119"/>
    <lineage>
        <taxon>Bacteria</taxon>
        <taxon>Pseudomonadati</taxon>
        <taxon>Pseudomonadota</taxon>
        <taxon>Alphaproteobacteria</taxon>
        <taxon>Rhodobacterales</taxon>
        <taxon>Roseobacteraceae</taxon>
        <taxon>Tranquillimonas</taxon>
    </lineage>
</organism>
<dbReference type="InterPro" id="IPR051264">
    <property type="entry name" value="FAD-oxidored/transferase_4"/>
</dbReference>
<dbReference type="Pfam" id="PF01565">
    <property type="entry name" value="FAD_binding_4"/>
    <property type="match status" value="1"/>
</dbReference>
<evidence type="ECO:0000259" key="5">
    <source>
        <dbReference type="PROSITE" id="PS51387"/>
    </source>
</evidence>
<protein>
    <submittedName>
        <fullName evidence="6">FAD/FMN-containing dehydrogenase</fullName>
    </submittedName>
</protein>
<dbReference type="Gene3D" id="1.10.45.10">
    <property type="entry name" value="Vanillyl-alcohol Oxidase, Chain A, domain 4"/>
    <property type="match status" value="1"/>
</dbReference>
<dbReference type="InterPro" id="IPR036318">
    <property type="entry name" value="FAD-bd_PCMH-like_sf"/>
</dbReference>
<dbReference type="Pfam" id="PF02913">
    <property type="entry name" value="FAD-oxidase_C"/>
    <property type="match status" value="1"/>
</dbReference>
<dbReference type="GO" id="GO:0022904">
    <property type="term" value="P:respiratory electron transport chain"/>
    <property type="evidence" value="ECO:0007669"/>
    <property type="project" value="TreeGrafter"/>
</dbReference>
<dbReference type="InterPro" id="IPR016167">
    <property type="entry name" value="FAD-bd_PCMH_sub1"/>
</dbReference>
<dbReference type="GO" id="GO:0071949">
    <property type="term" value="F:FAD binding"/>
    <property type="evidence" value="ECO:0007669"/>
    <property type="project" value="InterPro"/>
</dbReference>
<dbReference type="Proteomes" id="UP000199356">
    <property type="component" value="Unassembled WGS sequence"/>
</dbReference>
<keyword evidence="4" id="KW-0274">FAD</keyword>
<dbReference type="AlphaFoldDB" id="A0A1I5KMM1"/>
<dbReference type="RefSeq" id="WP_093416529.1">
    <property type="nucleotide sequence ID" value="NZ_FOXA01000001.1"/>
</dbReference>
<dbReference type="InterPro" id="IPR016171">
    <property type="entry name" value="Vanillyl_alc_oxidase_C-sub2"/>
</dbReference>
<sequence length="468" mass="50206">MDLLDRLRDAIGEKYVLTGNDCAAYARDWTGKYEAQPMAVLRPASTAEVSAIMKIASDTGTPVVPIAGNTGLNGGAQAPDQLLLTLDRMTAIREIRPKARTAIVEAGVILSQMHDAADAEGLIFPLTFGARGSARIGGVLSTNAGGSNVLRYGNTRALTLGIEVVLPSGEVLDLMSELHKDNSGYDLRDLFIGAEGTLGIITAAVLKLAPKPRAYATAMVALPSLDEALVLLNRLQEVSGGAVEAFEYMPGFYIETHLEHVEGARPPFEQTHDINVMVEIGATSPRDATPGEDGTVPVVAMLQDTLMEMVEAGTVLDAVVAQNEAQRREMWERRERAAELSVVRRPLVITDVAVPLDKVATFLSEATARIAEIDAEAQDLTVAHLGDGNIHYVVWPGQDDPAHQDRIMEIVEDVVTELRGSFSAEHGVGLAKKPSMQRRKDATALKVMGQIKAALDPQDIMNPGKVLP</sequence>
<evidence type="ECO:0000256" key="1">
    <source>
        <dbReference type="ARBA" id="ARBA00001974"/>
    </source>
</evidence>
<evidence type="ECO:0000256" key="2">
    <source>
        <dbReference type="ARBA" id="ARBA00008000"/>
    </source>
</evidence>
<dbReference type="InterPro" id="IPR006094">
    <property type="entry name" value="Oxid_FAD_bind_N"/>
</dbReference>
<comment type="cofactor">
    <cofactor evidence="1">
        <name>FAD</name>
        <dbReference type="ChEBI" id="CHEBI:57692"/>
    </cofactor>
</comment>
<dbReference type="InterPro" id="IPR016164">
    <property type="entry name" value="FAD-linked_Oxase-like_C"/>
</dbReference>
<comment type="similarity">
    <text evidence="2">Belongs to the FAD-binding oxidoreductase/transferase type 4 family.</text>
</comment>
<keyword evidence="3" id="KW-0285">Flavoprotein</keyword>
<proteinExistence type="inferred from homology"/>
<dbReference type="Gene3D" id="3.30.70.2190">
    <property type="match status" value="1"/>
</dbReference>
<accession>A0A1I5KMM1</accession>
<evidence type="ECO:0000256" key="4">
    <source>
        <dbReference type="ARBA" id="ARBA00022827"/>
    </source>
</evidence>
<dbReference type="PROSITE" id="PS51387">
    <property type="entry name" value="FAD_PCMH"/>
    <property type="match status" value="1"/>
</dbReference>
<evidence type="ECO:0000313" key="7">
    <source>
        <dbReference type="Proteomes" id="UP000199356"/>
    </source>
</evidence>
<evidence type="ECO:0000256" key="3">
    <source>
        <dbReference type="ARBA" id="ARBA00022630"/>
    </source>
</evidence>
<keyword evidence="7" id="KW-1185">Reference proteome</keyword>
<gene>
    <name evidence="6" type="ORF">SAMN04488047_101209</name>
</gene>
<reference evidence="6 7" key="1">
    <citation type="submission" date="2016-10" db="EMBL/GenBank/DDBJ databases">
        <authorList>
            <person name="de Groot N.N."/>
        </authorList>
    </citation>
    <scope>NUCLEOTIDE SEQUENCE [LARGE SCALE GENOMIC DNA]</scope>
    <source>
        <strain evidence="6 7">DSM 19547</strain>
    </source>
</reference>
<dbReference type="FunFam" id="1.10.45.10:FF:000001">
    <property type="entry name" value="D-lactate dehydrogenase mitochondrial"/>
    <property type="match status" value="1"/>
</dbReference>
<dbReference type="OrthoDB" id="9811557at2"/>
<dbReference type="Gene3D" id="3.30.43.10">
    <property type="entry name" value="Uridine Diphospho-n-acetylenolpyruvylglucosamine Reductase, domain 2"/>
    <property type="match status" value="1"/>
</dbReference>
<name>A0A1I5KMM1_9RHOB</name>
<dbReference type="PANTHER" id="PTHR43716">
    <property type="entry name" value="D-2-HYDROXYGLUTARATE DEHYDROGENASE, MITOCHONDRIAL"/>
    <property type="match status" value="1"/>
</dbReference>
<feature type="domain" description="FAD-binding PCMH-type" evidence="5">
    <location>
        <begin position="33"/>
        <end position="211"/>
    </location>
</feature>
<evidence type="ECO:0000313" key="6">
    <source>
        <dbReference type="EMBL" id="SFO86289.1"/>
    </source>
</evidence>